<comment type="similarity">
    <text evidence="1">Belongs to the glycosyl hydrolase 16 family.</text>
</comment>
<evidence type="ECO:0000259" key="2">
    <source>
        <dbReference type="PROSITE" id="PS50022"/>
    </source>
</evidence>
<dbReference type="RefSeq" id="WP_253766115.1">
    <property type="nucleotide sequence ID" value="NZ_JAMTCK010000001.1"/>
</dbReference>
<dbReference type="PROSITE" id="PS51762">
    <property type="entry name" value="GH16_2"/>
    <property type="match status" value="1"/>
</dbReference>
<evidence type="ECO:0000313" key="5">
    <source>
        <dbReference type="Proteomes" id="UP001206128"/>
    </source>
</evidence>
<dbReference type="SUPFAM" id="SSF49785">
    <property type="entry name" value="Galactose-binding domain-like"/>
    <property type="match status" value="2"/>
</dbReference>
<dbReference type="Proteomes" id="UP001206128">
    <property type="component" value="Unassembled WGS sequence"/>
</dbReference>
<dbReference type="Gene3D" id="2.60.120.200">
    <property type="match status" value="1"/>
</dbReference>
<feature type="domain" description="F5/8 type C" evidence="2">
    <location>
        <begin position="174"/>
        <end position="313"/>
    </location>
</feature>
<name>A0AAE3GAJ7_9PSEU</name>
<dbReference type="EMBL" id="JAMTCK010000001">
    <property type="protein sequence ID" value="MCP2163454.1"/>
    <property type="molecule type" value="Genomic_DNA"/>
</dbReference>
<dbReference type="Pfam" id="PF00722">
    <property type="entry name" value="Glyco_hydro_16"/>
    <property type="match status" value="1"/>
</dbReference>
<dbReference type="InterPro" id="IPR013320">
    <property type="entry name" value="ConA-like_dom_sf"/>
</dbReference>
<dbReference type="SUPFAM" id="SSF49899">
    <property type="entry name" value="Concanavalin A-like lectins/glucanases"/>
    <property type="match status" value="1"/>
</dbReference>
<organism evidence="4 5">
    <name type="scientific">Goodfellowiella coeruleoviolacea</name>
    <dbReference type="NCBI Taxonomy" id="334858"/>
    <lineage>
        <taxon>Bacteria</taxon>
        <taxon>Bacillati</taxon>
        <taxon>Actinomycetota</taxon>
        <taxon>Actinomycetes</taxon>
        <taxon>Pseudonocardiales</taxon>
        <taxon>Pseudonocardiaceae</taxon>
        <taxon>Goodfellowiella</taxon>
    </lineage>
</organism>
<dbReference type="PROSITE" id="PS50022">
    <property type="entry name" value="FA58C_3"/>
    <property type="match status" value="2"/>
</dbReference>
<dbReference type="CDD" id="cd08023">
    <property type="entry name" value="GH16_laminarinase_like"/>
    <property type="match status" value="1"/>
</dbReference>
<reference evidence="4" key="1">
    <citation type="submission" date="2022-06" db="EMBL/GenBank/DDBJ databases">
        <title>Genomic Encyclopedia of Archaeal and Bacterial Type Strains, Phase II (KMG-II): from individual species to whole genera.</title>
        <authorList>
            <person name="Goeker M."/>
        </authorList>
    </citation>
    <scope>NUCLEOTIDE SEQUENCE</scope>
    <source>
        <strain evidence="4">DSM 43935</strain>
    </source>
</reference>
<accession>A0AAE3GAJ7</accession>
<dbReference type="Pfam" id="PF00754">
    <property type="entry name" value="F5_F8_type_C"/>
    <property type="match status" value="2"/>
</dbReference>
<feature type="domain" description="F5/8 type C" evidence="2">
    <location>
        <begin position="33"/>
        <end position="170"/>
    </location>
</feature>
<dbReference type="AlphaFoldDB" id="A0AAE3GAJ7"/>
<protein>
    <submittedName>
        <fullName evidence="4">Beta-glucanase, GH16 family</fullName>
    </submittedName>
</protein>
<dbReference type="InterPro" id="IPR000421">
    <property type="entry name" value="FA58C"/>
</dbReference>
<dbReference type="PANTHER" id="PTHR10963:SF55">
    <property type="entry name" value="GLYCOSIDE HYDROLASE FAMILY 16 PROTEIN"/>
    <property type="match status" value="1"/>
</dbReference>
<dbReference type="Gene3D" id="2.60.120.260">
    <property type="entry name" value="Galactose-binding domain-like"/>
    <property type="match status" value="2"/>
</dbReference>
<sequence>MTTAPPQPRRWRRRRLSPLLAITGLLVGLVSAIGPPGQAVAAGTLLSQHRPVTASSTESAAFPAAAAVDGDAGTRWSSQFSDAQWLQVDLGGTASLDEVRLTWEAAYATAFTVQVSADGSAWTTVHTTTSGTGGSQVLPISGSGRYVRLNLTRRATQYGYSLWEFQVYGTAGGTPGPDRLLSYGKPGTASSSQDDANCGGCAPAKAFDLDPATRWATSSTTGWVDPGWIAVDLGATATISRVVLQWDPAYATAYQIQVSDNNTDWRGIYSTTSGRGFKETLTVSGTGRYVRMYGTQRSNGYGYSLWEFQVYGTGGNPVTPPAQPPAPHFPGTLVWGDEFTGPSGATPDPSKWTPEIGPGVNNELQYYTNNRNATLDGNGNLVIQARREVTPGSSCPVDPVSGSTTCQYTSGRLNTHGRFDFTYGRVEARIKVSSTPGLWPAFWLLGSNFFDTRTPWPNCGEIDIMEHVGKEPTRTYSTLHAPAYFGGGGYGQPLEFGVHVNAGFHVFAVEWDASHLAFSVDGNGFFTVNRDQLETTRGPWVYDHPFFIILNNAVGGDWPGPPGAGTVLPQDMVVDYVRVYQ</sequence>
<keyword evidence="5" id="KW-1185">Reference proteome</keyword>
<feature type="domain" description="GH16" evidence="3">
    <location>
        <begin position="311"/>
        <end position="581"/>
    </location>
</feature>
<dbReference type="GO" id="GO:0004553">
    <property type="term" value="F:hydrolase activity, hydrolyzing O-glycosyl compounds"/>
    <property type="evidence" value="ECO:0007669"/>
    <property type="project" value="InterPro"/>
</dbReference>
<evidence type="ECO:0000259" key="3">
    <source>
        <dbReference type="PROSITE" id="PS51762"/>
    </source>
</evidence>
<evidence type="ECO:0000256" key="1">
    <source>
        <dbReference type="ARBA" id="ARBA00006865"/>
    </source>
</evidence>
<evidence type="ECO:0000313" key="4">
    <source>
        <dbReference type="EMBL" id="MCP2163454.1"/>
    </source>
</evidence>
<dbReference type="InterPro" id="IPR008979">
    <property type="entry name" value="Galactose-bd-like_sf"/>
</dbReference>
<dbReference type="PANTHER" id="PTHR10963">
    <property type="entry name" value="GLYCOSYL HYDROLASE-RELATED"/>
    <property type="match status" value="1"/>
</dbReference>
<dbReference type="GO" id="GO:0005975">
    <property type="term" value="P:carbohydrate metabolic process"/>
    <property type="evidence" value="ECO:0007669"/>
    <property type="project" value="InterPro"/>
</dbReference>
<comment type="caution">
    <text evidence="4">The sequence shown here is derived from an EMBL/GenBank/DDBJ whole genome shotgun (WGS) entry which is preliminary data.</text>
</comment>
<dbReference type="InterPro" id="IPR000757">
    <property type="entry name" value="Beta-glucanase-like"/>
</dbReference>
<proteinExistence type="inferred from homology"/>
<dbReference type="InterPro" id="IPR050546">
    <property type="entry name" value="Glycosyl_Hydrlase_16"/>
</dbReference>
<gene>
    <name evidence="4" type="ORF">LX83_000294</name>
</gene>